<keyword evidence="2" id="KW-0378">Hydrolase</keyword>
<dbReference type="Gene3D" id="3.20.20.190">
    <property type="entry name" value="Phosphatidylinositol (PI) phosphodiesterase"/>
    <property type="match status" value="1"/>
</dbReference>
<dbReference type="GO" id="GO:0008889">
    <property type="term" value="F:glycerophosphodiester phosphodiesterase activity"/>
    <property type="evidence" value="ECO:0007669"/>
    <property type="project" value="UniProtKB-EC"/>
</dbReference>
<dbReference type="Pfam" id="PF03009">
    <property type="entry name" value="GDPD"/>
    <property type="match status" value="1"/>
</dbReference>
<dbReference type="RefSeq" id="WP_051136304.1">
    <property type="nucleotide sequence ID" value="NZ_BAABIH010000016.1"/>
</dbReference>
<dbReference type="InterPro" id="IPR017946">
    <property type="entry name" value="PLC-like_Pdiesterase_TIM-brl"/>
</dbReference>
<dbReference type="Proteomes" id="UP000326702">
    <property type="component" value="Chromosome"/>
</dbReference>
<dbReference type="AlphaFoldDB" id="A0A5P9QER1"/>
<organism evidence="2 3">
    <name type="scientific">Luteimicrobium xylanilyticum</name>
    <dbReference type="NCBI Taxonomy" id="1133546"/>
    <lineage>
        <taxon>Bacteria</taxon>
        <taxon>Bacillati</taxon>
        <taxon>Actinomycetota</taxon>
        <taxon>Actinomycetes</taxon>
        <taxon>Micrococcales</taxon>
        <taxon>Luteimicrobium</taxon>
    </lineage>
</organism>
<dbReference type="OrthoDB" id="9758957at2"/>
<feature type="domain" description="GP-PDE" evidence="1">
    <location>
        <begin position="1"/>
        <end position="238"/>
    </location>
</feature>
<sequence>MRVVAHRGNSSVAPQNTLAAFEAACRVDADAVELDVRRTRDGALVVIHDRDVARTTDGSGRVKDLTLAELRELDAGARFSPAFAGQRVPELGEVLDLVARHRSVGVFVELKGLWRPDDARRVVDAVQSAGLGSRAVFQSFRRRTVAALRDAAPDLPRALLVELWTPDVVRACRHLGVTACNPAKRLLRERLSRVRELHDAGLEVYPWTLDDPVAWTAVMTAGVEGVITNQPDRLRGWLDGRSLPPGAAGGLDPA</sequence>
<dbReference type="PANTHER" id="PTHR46211:SF1">
    <property type="entry name" value="GLYCEROPHOSPHODIESTER PHOSPHODIESTERASE, CYTOPLASMIC"/>
    <property type="match status" value="1"/>
</dbReference>
<dbReference type="InterPro" id="IPR030395">
    <property type="entry name" value="GP_PDE_dom"/>
</dbReference>
<dbReference type="GO" id="GO:0006629">
    <property type="term" value="P:lipid metabolic process"/>
    <property type="evidence" value="ECO:0007669"/>
    <property type="project" value="InterPro"/>
</dbReference>
<dbReference type="PROSITE" id="PS51704">
    <property type="entry name" value="GP_PDE"/>
    <property type="match status" value="1"/>
</dbReference>
<evidence type="ECO:0000313" key="3">
    <source>
        <dbReference type="Proteomes" id="UP000326702"/>
    </source>
</evidence>
<proteinExistence type="predicted"/>
<dbReference type="KEGG" id="lxl:KDY119_03124"/>
<name>A0A5P9QER1_9MICO</name>
<evidence type="ECO:0000313" key="2">
    <source>
        <dbReference type="EMBL" id="QFU99592.1"/>
    </source>
</evidence>
<dbReference type="SUPFAM" id="SSF51695">
    <property type="entry name" value="PLC-like phosphodiesterases"/>
    <property type="match status" value="1"/>
</dbReference>
<protein>
    <submittedName>
        <fullName evidence="2">Glycerophosphodiester phosphodiesterase</fullName>
        <ecNumber evidence="2">3.1.4.46</ecNumber>
    </submittedName>
</protein>
<dbReference type="EC" id="3.1.4.46" evidence="2"/>
<dbReference type="PANTHER" id="PTHR46211">
    <property type="entry name" value="GLYCEROPHOSPHORYL DIESTER PHOSPHODIESTERASE"/>
    <property type="match status" value="1"/>
</dbReference>
<reference evidence="2 3" key="1">
    <citation type="submission" date="2019-10" db="EMBL/GenBank/DDBJ databases">
        <title>Genome sequence of Luteimicrobium xylanilyticum HY-24.</title>
        <authorList>
            <person name="Kim D.Y."/>
            <person name="Park H.-Y."/>
        </authorList>
    </citation>
    <scope>NUCLEOTIDE SEQUENCE [LARGE SCALE GENOMIC DNA]</scope>
    <source>
        <strain evidence="2 3">HY-24</strain>
    </source>
</reference>
<gene>
    <name evidence="2" type="ORF">KDY119_03124</name>
</gene>
<accession>A0A5P9QER1</accession>
<dbReference type="EMBL" id="CP045529">
    <property type="protein sequence ID" value="QFU99592.1"/>
    <property type="molecule type" value="Genomic_DNA"/>
</dbReference>
<keyword evidence="3" id="KW-1185">Reference proteome</keyword>
<evidence type="ECO:0000259" key="1">
    <source>
        <dbReference type="PROSITE" id="PS51704"/>
    </source>
</evidence>